<dbReference type="Proteomes" id="UP000753961">
    <property type="component" value="Unassembled WGS sequence"/>
</dbReference>
<evidence type="ECO:0000313" key="2">
    <source>
        <dbReference type="Proteomes" id="UP000753961"/>
    </source>
</evidence>
<evidence type="ECO:0000313" key="1">
    <source>
        <dbReference type="EMBL" id="MBY5958629.1"/>
    </source>
</evidence>
<dbReference type="InterPro" id="IPR003718">
    <property type="entry name" value="OsmC/Ohr_fam"/>
</dbReference>
<dbReference type="InterPro" id="IPR052707">
    <property type="entry name" value="OsmC_Ohr_Peroxiredoxin"/>
</dbReference>
<dbReference type="SUPFAM" id="SSF82784">
    <property type="entry name" value="OsmC-like"/>
    <property type="match status" value="1"/>
</dbReference>
<dbReference type="Pfam" id="PF02566">
    <property type="entry name" value="OsmC"/>
    <property type="match status" value="1"/>
</dbReference>
<dbReference type="RefSeq" id="WP_222580162.1">
    <property type="nucleotide sequence ID" value="NZ_JAHVHU010000009.1"/>
</dbReference>
<protein>
    <submittedName>
        <fullName evidence="1">OsmC family protein</fullName>
    </submittedName>
</protein>
<reference evidence="1" key="1">
    <citation type="submission" date="2021-06" db="EMBL/GenBank/DDBJ databases">
        <title>44 bacteria genomes isolated from Dapeng, Shenzhen.</title>
        <authorList>
            <person name="Zheng W."/>
            <person name="Yu S."/>
            <person name="Huang Y."/>
        </authorList>
    </citation>
    <scope>NUCLEOTIDE SEQUENCE</scope>
    <source>
        <strain evidence="1">DP5N28-2</strain>
    </source>
</reference>
<dbReference type="Gene3D" id="3.30.300.20">
    <property type="match status" value="1"/>
</dbReference>
<accession>A0A953HMD0</accession>
<proteinExistence type="predicted"/>
<comment type="caution">
    <text evidence="1">The sequence shown here is derived from an EMBL/GenBank/DDBJ whole genome shotgun (WGS) entry which is preliminary data.</text>
</comment>
<sequence length="160" mass="17869">MKIHKYKATIRWTGNEGQGTVSSDAYNKNHDISVDGKYEVIRGSSDPAFYGDKSRYNPEDLLLSAISACHMLCYLHLCTVHHIVVTAYTDHATGIMEEDANGGGRFTKVTIYPRVIISDQNNIDKANALHEEAHKQCFIANSCNFEINHRPDTRIEAPSG</sequence>
<dbReference type="EMBL" id="JAHVHU010000009">
    <property type="protein sequence ID" value="MBY5958629.1"/>
    <property type="molecule type" value="Genomic_DNA"/>
</dbReference>
<keyword evidence="2" id="KW-1185">Reference proteome</keyword>
<organism evidence="1 2">
    <name type="scientific">Membranihabitans marinus</name>
    <dbReference type="NCBI Taxonomy" id="1227546"/>
    <lineage>
        <taxon>Bacteria</taxon>
        <taxon>Pseudomonadati</taxon>
        <taxon>Bacteroidota</taxon>
        <taxon>Saprospiria</taxon>
        <taxon>Saprospirales</taxon>
        <taxon>Saprospiraceae</taxon>
        <taxon>Membranihabitans</taxon>
    </lineage>
</organism>
<dbReference type="PANTHER" id="PTHR42830:SF2">
    <property type="entry name" value="OSMC_OHR FAMILY PROTEIN"/>
    <property type="match status" value="1"/>
</dbReference>
<dbReference type="PANTHER" id="PTHR42830">
    <property type="entry name" value="OSMOTICALLY INDUCIBLE FAMILY PROTEIN"/>
    <property type="match status" value="1"/>
</dbReference>
<dbReference type="AlphaFoldDB" id="A0A953HMD0"/>
<name>A0A953HMD0_9BACT</name>
<dbReference type="InterPro" id="IPR036102">
    <property type="entry name" value="OsmC/Ohrsf"/>
</dbReference>
<dbReference type="InterPro" id="IPR015946">
    <property type="entry name" value="KH_dom-like_a/b"/>
</dbReference>
<gene>
    <name evidence="1" type="ORF">KUV50_10825</name>
</gene>